<proteinExistence type="predicted"/>
<evidence type="ECO:0000313" key="2">
    <source>
        <dbReference type="Proteomes" id="UP000007305"/>
    </source>
</evidence>
<dbReference type="InParanoid" id="A0A804Q8A8"/>
<dbReference type="Gramene" id="Zm00001eb307430_T001">
    <property type="protein sequence ID" value="Zm00001eb307430_P001"/>
    <property type="gene ID" value="Zm00001eb307430"/>
</dbReference>
<dbReference type="AlphaFoldDB" id="A0A804Q8A8"/>
<reference evidence="1" key="2">
    <citation type="submission" date="2019-07" db="EMBL/GenBank/DDBJ databases">
        <authorList>
            <person name="Seetharam A."/>
            <person name="Woodhouse M."/>
            <person name="Cannon E."/>
        </authorList>
    </citation>
    <scope>NUCLEOTIDE SEQUENCE [LARGE SCALE GENOMIC DNA]</scope>
    <source>
        <strain evidence="1">cv. B73</strain>
    </source>
</reference>
<protein>
    <submittedName>
        <fullName evidence="1">Uncharacterized protein</fullName>
    </submittedName>
</protein>
<dbReference type="EnsemblPlants" id="Zm00001eb307430_T001">
    <property type="protein sequence ID" value="Zm00001eb307430_P001"/>
    <property type="gene ID" value="Zm00001eb307430"/>
</dbReference>
<organism evidence="1 2">
    <name type="scientific">Zea mays</name>
    <name type="common">Maize</name>
    <dbReference type="NCBI Taxonomy" id="4577"/>
    <lineage>
        <taxon>Eukaryota</taxon>
        <taxon>Viridiplantae</taxon>
        <taxon>Streptophyta</taxon>
        <taxon>Embryophyta</taxon>
        <taxon>Tracheophyta</taxon>
        <taxon>Spermatophyta</taxon>
        <taxon>Magnoliopsida</taxon>
        <taxon>Liliopsida</taxon>
        <taxon>Poales</taxon>
        <taxon>Poaceae</taxon>
        <taxon>PACMAD clade</taxon>
        <taxon>Panicoideae</taxon>
        <taxon>Andropogonodae</taxon>
        <taxon>Andropogoneae</taxon>
        <taxon>Tripsacinae</taxon>
        <taxon>Zea</taxon>
    </lineage>
</organism>
<sequence>MESSLALPAGKQSLQPVFRVLPLGVSSAPQPSHGGRRAPCSHLLYPTPSLLLLWRAVPLLSLPMAPPPADFPLPRRICSLSSPPWTRAPLPMDGALSHGAQACALPCPWCLSSLCPVLQSKNSSSISLPFPALAVAELAPCQEHAMAGSPCHGRRAGSQRPSLRSSIPPWPRAFPLLRLPPKDSVQWPPHGHGLQQEVARYMFDVLRSSPDVFARCRLAVLWSPVDNTPSTPAVCSLFCVAHPRRHRKPW</sequence>
<reference evidence="2" key="1">
    <citation type="submission" date="2015-12" db="EMBL/GenBank/DDBJ databases">
        <title>Update maize B73 reference genome by single molecule sequencing technologies.</title>
        <authorList>
            <consortium name="Maize Genome Sequencing Project"/>
            <person name="Ware D."/>
        </authorList>
    </citation>
    <scope>NUCLEOTIDE SEQUENCE [LARGE SCALE GENOMIC DNA]</scope>
    <source>
        <strain evidence="2">cv. B73</strain>
    </source>
</reference>
<evidence type="ECO:0000313" key="1">
    <source>
        <dbReference type="EnsemblPlants" id="Zm00001eb307430_P001"/>
    </source>
</evidence>
<accession>A0A804Q8A8</accession>
<dbReference type="Proteomes" id="UP000007305">
    <property type="component" value="Chromosome 7"/>
</dbReference>
<reference evidence="1" key="3">
    <citation type="submission" date="2021-05" db="UniProtKB">
        <authorList>
            <consortium name="EnsemblPlants"/>
        </authorList>
    </citation>
    <scope>IDENTIFICATION</scope>
    <source>
        <strain evidence="1">cv. B73</strain>
    </source>
</reference>
<name>A0A804Q8A8_MAIZE</name>
<keyword evidence="2" id="KW-1185">Reference proteome</keyword>